<keyword evidence="6" id="KW-1185">Reference proteome</keyword>
<dbReference type="PANTHER" id="PTHR34978">
    <property type="entry name" value="POSSIBLE SENSOR-TRANSDUCER PROTEIN BLAR"/>
    <property type="match status" value="1"/>
</dbReference>
<keyword evidence="2" id="KW-0472">Membrane</keyword>
<sequence>MVNFGIDYPKFSDINSIGNAADTIDQNANWLQDFSMSIEQSSLGPMNTVFFIVWILGMIVMFTATLYSNLRIYKIKKSVQEVKNKELSTLFYTCKEEMHFNKEIIFGYSSLVTSPITFGLIRPFIVIPKDNSTLSSHEMKFVLLHELHHCKRRDILINYLMCLSRIVYWFNPLVWYFLREMKTEMEISCDYAVLKTLDKQSHIKYGEVILKLASPSKRSSSFLSSASEISSSFKQVKRRIVEIVNFQVESNQLKMKSYLVFTIVLAVTLISIPTISALAVDKETHTFASTNVVYRDYSRFFDELSGSAVIYDSNKKKYTIHNKEESTTRFEPSSTYKIFSALFALESGIITREHSQMSWNGNQNPYEEWNQDLDLFSAMERSASWYFQNLDSKMGKEQLKNYFEKINYGNENFAGHISNYWIDGSLKISPIEQVDMLKKFYNNELAFEQSNIQTVKDSLLLEVSDGNRLSGKTGTLEVNGENTNGWFVGYIENGDNTFFFAVHIEGTKPAGGVYAMNIALSILEEENIYHSTTQGK</sequence>
<dbReference type="Gene3D" id="3.40.710.10">
    <property type="entry name" value="DD-peptidase/beta-lactamase superfamily"/>
    <property type="match status" value="1"/>
</dbReference>
<proteinExistence type="inferred from homology"/>
<feature type="transmembrane region" description="Helical" evidence="2">
    <location>
        <begin position="49"/>
        <end position="67"/>
    </location>
</feature>
<organism evidence="5 6">
    <name type="scientific">Cytobacillus purgationiresistens</name>
    <dbReference type="NCBI Taxonomy" id="863449"/>
    <lineage>
        <taxon>Bacteria</taxon>
        <taxon>Bacillati</taxon>
        <taxon>Bacillota</taxon>
        <taxon>Bacilli</taxon>
        <taxon>Bacillales</taxon>
        <taxon>Bacillaceae</taxon>
        <taxon>Cytobacillus</taxon>
    </lineage>
</organism>
<dbReference type="InterPro" id="IPR001460">
    <property type="entry name" value="PCN-bd_Tpept"/>
</dbReference>
<gene>
    <name evidence="5" type="ORF">J2S17_002267</name>
</gene>
<feature type="transmembrane region" description="Helical" evidence="2">
    <location>
        <begin position="105"/>
        <end position="125"/>
    </location>
</feature>
<dbReference type="NCBIfam" id="NF000326">
    <property type="entry name" value="blaR1_generic"/>
    <property type="match status" value="1"/>
</dbReference>
<dbReference type="EMBL" id="JAUSUB010000008">
    <property type="protein sequence ID" value="MDQ0270392.1"/>
    <property type="molecule type" value="Genomic_DNA"/>
</dbReference>
<feature type="domain" description="Peptidase M56" evidence="4">
    <location>
        <begin position="19"/>
        <end position="241"/>
    </location>
</feature>
<keyword evidence="2" id="KW-1133">Transmembrane helix</keyword>
<name>A0ABU0AGM2_9BACI</name>
<evidence type="ECO:0000259" key="4">
    <source>
        <dbReference type="Pfam" id="PF05569"/>
    </source>
</evidence>
<protein>
    <submittedName>
        <fullName evidence="5">Bla regulator protein BlaR1</fullName>
    </submittedName>
</protein>
<dbReference type="Pfam" id="PF00905">
    <property type="entry name" value="Transpeptidase"/>
    <property type="match status" value="1"/>
</dbReference>
<accession>A0ABU0AGM2</accession>
<dbReference type="InterPro" id="IPR052173">
    <property type="entry name" value="Beta-lactam_resp_regulator"/>
</dbReference>
<evidence type="ECO:0000313" key="6">
    <source>
        <dbReference type="Proteomes" id="UP001238088"/>
    </source>
</evidence>
<dbReference type="InterPro" id="IPR012338">
    <property type="entry name" value="Beta-lactam/transpept-like"/>
</dbReference>
<comment type="caution">
    <text evidence="5">The sequence shown here is derived from an EMBL/GenBank/DDBJ whole genome shotgun (WGS) entry which is preliminary data.</text>
</comment>
<reference evidence="5 6" key="1">
    <citation type="submission" date="2023-07" db="EMBL/GenBank/DDBJ databases">
        <title>Genomic Encyclopedia of Type Strains, Phase IV (KMG-IV): sequencing the most valuable type-strain genomes for metagenomic binning, comparative biology and taxonomic classification.</title>
        <authorList>
            <person name="Goeker M."/>
        </authorList>
    </citation>
    <scope>NUCLEOTIDE SEQUENCE [LARGE SCALE GENOMIC DNA]</scope>
    <source>
        <strain evidence="5 6">DSM 23494</strain>
    </source>
</reference>
<dbReference type="PANTHER" id="PTHR34978:SF3">
    <property type="entry name" value="SLR0241 PROTEIN"/>
    <property type="match status" value="1"/>
</dbReference>
<dbReference type="SUPFAM" id="SSF56601">
    <property type="entry name" value="beta-lactamase/transpeptidase-like"/>
    <property type="match status" value="1"/>
</dbReference>
<comment type="similarity">
    <text evidence="1">Belongs to the peptidase M56 family.</text>
</comment>
<feature type="domain" description="Penicillin-binding protein transpeptidase" evidence="3">
    <location>
        <begin position="307"/>
        <end position="524"/>
    </location>
</feature>
<keyword evidence="2" id="KW-0812">Transmembrane</keyword>
<dbReference type="Proteomes" id="UP001238088">
    <property type="component" value="Unassembled WGS sequence"/>
</dbReference>
<evidence type="ECO:0000256" key="1">
    <source>
        <dbReference type="ARBA" id="ARBA00011075"/>
    </source>
</evidence>
<dbReference type="InterPro" id="IPR008756">
    <property type="entry name" value="Peptidase_M56"/>
</dbReference>
<feature type="transmembrane region" description="Helical" evidence="2">
    <location>
        <begin position="156"/>
        <end position="178"/>
    </location>
</feature>
<evidence type="ECO:0000259" key="3">
    <source>
        <dbReference type="Pfam" id="PF00905"/>
    </source>
</evidence>
<feature type="transmembrane region" description="Helical" evidence="2">
    <location>
        <begin position="258"/>
        <end position="280"/>
    </location>
</feature>
<evidence type="ECO:0000256" key="2">
    <source>
        <dbReference type="SAM" id="Phobius"/>
    </source>
</evidence>
<dbReference type="CDD" id="cd07341">
    <property type="entry name" value="M56_BlaR1_MecR1_like"/>
    <property type="match status" value="1"/>
</dbReference>
<evidence type="ECO:0000313" key="5">
    <source>
        <dbReference type="EMBL" id="MDQ0270392.1"/>
    </source>
</evidence>
<dbReference type="Pfam" id="PF05569">
    <property type="entry name" value="Peptidase_M56"/>
    <property type="match status" value="1"/>
</dbReference>